<evidence type="ECO:0000313" key="3">
    <source>
        <dbReference type="EMBL" id="SNS15667.1"/>
    </source>
</evidence>
<feature type="transmembrane region" description="Helical" evidence="1">
    <location>
        <begin position="7"/>
        <end position="27"/>
    </location>
</feature>
<feature type="transmembrane region" description="Helical" evidence="1">
    <location>
        <begin position="220"/>
        <end position="237"/>
    </location>
</feature>
<feature type="transmembrane region" description="Helical" evidence="1">
    <location>
        <begin position="80"/>
        <end position="98"/>
    </location>
</feature>
<dbReference type="InterPro" id="IPR002656">
    <property type="entry name" value="Acyl_transf_3_dom"/>
</dbReference>
<feature type="transmembrane region" description="Helical" evidence="1">
    <location>
        <begin position="285"/>
        <end position="303"/>
    </location>
</feature>
<feature type="transmembrane region" description="Helical" evidence="1">
    <location>
        <begin position="125"/>
        <end position="143"/>
    </location>
</feature>
<sequence>MRVHSIDYLRGAMASAVLLYHFASWSVGGQASDTVLGKLGIYAVSTFYIISGMSMFIAYRKSEWSMGETFTYLIKRFFRIAPLFAVATLSTILVVKIMKPAYVPDTANLIANLTLAFGFYAPTKYIATGGWSIGNEMVFYYFFPILALLVKRPALFAWAFIGTLGVYAFYAFSVLGTAKDIGSGWADYVHPANQGFLFLAGVALGKLYIDGVIIKQKTALLTLGLAAAAFVIYPASGNQISIVTGFNRLAFTGLLVAIVYSVACISINTESIAHAVMEKLGELSYSIYMLHGVIGMAAMNLIAPHFGITEKLDKLYLLLFGALPCTLIASLLVHKFIEMPAMKLAKAISPKRNALPASQLY</sequence>
<keyword evidence="3" id="KW-0378">Hydrolase</keyword>
<dbReference type="GO" id="GO:0016747">
    <property type="term" value="F:acyltransferase activity, transferring groups other than amino-acyl groups"/>
    <property type="evidence" value="ECO:0007669"/>
    <property type="project" value="InterPro"/>
</dbReference>
<gene>
    <name evidence="3" type="ORF">SAMN05216255_1532</name>
</gene>
<feature type="transmembrane region" description="Helical" evidence="1">
    <location>
        <begin position="155"/>
        <end position="175"/>
    </location>
</feature>
<name>A0A239C5Z7_9PSED</name>
<organism evidence="3 4">
    <name type="scientific">Pseudomonas segetis</name>
    <dbReference type="NCBI Taxonomy" id="298908"/>
    <lineage>
        <taxon>Bacteria</taxon>
        <taxon>Pseudomonadati</taxon>
        <taxon>Pseudomonadota</taxon>
        <taxon>Gammaproteobacteria</taxon>
        <taxon>Pseudomonadales</taxon>
        <taxon>Pseudomonadaceae</taxon>
        <taxon>Pseudomonas</taxon>
    </lineage>
</organism>
<dbReference type="Pfam" id="PF01757">
    <property type="entry name" value="Acyl_transf_3"/>
    <property type="match status" value="1"/>
</dbReference>
<dbReference type="Proteomes" id="UP000242915">
    <property type="component" value="Unassembled WGS sequence"/>
</dbReference>
<dbReference type="GO" id="GO:0000271">
    <property type="term" value="P:polysaccharide biosynthetic process"/>
    <property type="evidence" value="ECO:0007669"/>
    <property type="project" value="TreeGrafter"/>
</dbReference>
<keyword evidence="1" id="KW-1133">Transmembrane helix</keyword>
<dbReference type="PANTHER" id="PTHR23028">
    <property type="entry name" value="ACETYLTRANSFERASE"/>
    <property type="match status" value="1"/>
</dbReference>
<keyword evidence="3" id="KW-0808">Transferase</keyword>
<feature type="transmembrane region" description="Helical" evidence="1">
    <location>
        <begin position="39"/>
        <end position="59"/>
    </location>
</feature>
<keyword evidence="1" id="KW-0472">Membrane</keyword>
<keyword evidence="3" id="KW-0012">Acyltransferase</keyword>
<feature type="domain" description="Acyltransferase 3" evidence="2">
    <location>
        <begin position="4"/>
        <end position="329"/>
    </location>
</feature>
<evidence type="ECO:0000259" key="2">
    <source>
        <dbReference type="Pfam" id="PF01757"/>
    </source>
</evidence>
<evidence type="ECO:0000313" key="4">
    <source>
        <dbReference type="Proteomes" id="UP000242915"/>
    </source>
</evidence>
<dbReference type="RefSeq" id="WP_089359328.1">
    <property type="nucleotide sequence ID" value="NZ_FZOG01000002.1"/>
</dbReference>
<keyword evidence="4" id="KW-1185">Reference proteome</keyword>
<dbReference type="PANTHER" id="PTHR23028:SF131">
    <property type="entry name" value="BLR2367 PROTEIN"/>
    <property type="match status" value="1"/>
</dbReference>
<accession>A0A239C5Z7</accession>
<feature type="transmembrane region" description="Helical" evidence="1">
    <location>
        <begin position="315"/>
        <end position="333"/>
    </location>
</feature>
<reference evidence="4" key="1">
    <citation type="submission" date="2017-06" db="EMBL/GenBank/DDBJ databases">
        <authorList>
            <person name="Varghese N."/>
            <person name="Submissions S."/>
        </authorList>
    </citation>
    <scope>NUCLEOTIDE SEQUENCE [LARGE SCALE GENOMIC DNA]</scope>
    <source>
        <strain evidence="4">CIP 108523</strain>
    </source>
</reference>
<dbReference type="GO" id="GO:0016020">
    <property type="term" value="C:membrane"/>
    <property type="evidence" value="ECO:0007669"/>
    <property type="project" value="TreeGrafter"/>
</dbReference>
<feature type="transmembrane region" description="Helical" evidence="1">
    <location>
        <begin position="195"/>
        <end position="213"/>
    </location>
</feature>
<evidence type="ECO:0000256" key="1">
    <source>
        <dbReference type="SAM" id="Phobius"/>
    </source>
</evidence>
<dbReference type="GO" id="GO:0016787">
    <property type="term" value="F:hydrolase activity"/>
    <property type="evidence" value="ECO:0007669"/>
    <property type="project" value="UniProtKB-KW"/>
</dbReference>
<protein>
    <submittedName>
        <fullName evidence="3">Peptidoglycan/LPS O-acetylase OafA/YrhL, contains acyltransferase and SGNH-hydrolase domains</fullName>
    </submittedName>
</protein>
<proteinExistence type="predicted"/>
<feature type="transmembrane region" description="Helical" evidence="1">
    <location>
        <begin position="249"/>
        <end position="273"/>
    </location>
</feature>
<keyword evidence="1" id="KW-0812">Transmembrane</keyword>
<dbReference type="EMBL" id="FZOG01000002">
    <property type="protein sequence ID" value="SNS15667.1"/>
    <property type="molecule type" value="Genomic_DNA"/>
</dbReference>
<dbReference type="AlphaFoldDB" id="A0A239C5Z7"/>
<dbReference type="InterPro" id="IPR050879">
    <property type="entry name" value="Acyltransferase_3"/>
</dbReference>